<dbReference type="PANTHER" id="PTHR33677:SF3">
    <property type="entry name" value="COPPER-SENSING TRANSCRIPTIONAL REPRESSOR RICR"/>
    <property type="match status" value="1"/>
</dbReference>
<dbReference type="Pfam" id="PF02583">
    <property type="entry name" value="Trns_repr_metal"/>
    <property type="match status" value="1"/>
</dbReference>
<dbReference type="PANTHER" id="PTHR33677">
    <property type="entry name" value="TRANSCRIPTIONAL REPRESSOR FRMR-RELATED"/>
    <property type="match status" value="1"/>
</dbReference>
<dbReference type="AlphaFoldDB" id="A0A831YYL1"/>
<gene>
    <name evidence="1" type="ORF">ENR01_01280</name>
</gene>
<dbReference type="InterPro" id="IPR003735">
    <property type="entry name" value="Metal_Tscrpt_repr"/>
</dbReference>
<comment type="caution">
    <text evidence="1">The sequence shown here is derived from an EMBL/GenBank/DDBJ whole genome shotgun (WGS) entry which is preliminary data.</text>
</comment>
<sequence>MKAPKERIQHRLKIIRGQLNGLEKMVNEDRYCMDIFTLSLSIQRALKEMDQLVMKDHIKGCVIEAAKAGKAEKVSKELEGIFEIIRK</sequence>
<dbReference type="InterPro" id="IPR038390">
    <property type="entry name" value="Metal_Tscrpt_repr_sf"/>
</dbReference>
<dbReference type="GO" id="GO:0003677">
    <property type="term" value="F:DNA binding"/>
    <property type="evidence" value="ECO:0007669"/>
    <property type="project" value="InterPro"/>
</dbReference>
<reference evidence="1" key="1">
    <citation type="journal article" date="2020" name="mSystems">
        <title>Genome- and Community-Level Interaction Insights into Carbon Utilization and Element Cycling Functions of Hydrothermarchaeota in Hydrothermal Sediment.</title>
        <authorList>
            <person name="Zhou Z."/>
            <person name="Liu Y."/>
            <person name="Xu W."/>
            <person name="Pan J."/>
            <person name="Luo Z.H."/>
            <person name="Li M."/>
        </authorList>
    </citation>
    <scope>NUCLEOTIDE SEQUENCE [LARGE SCALE GENOMIC DNA]</scope>
    <source>
        <strain evidence="1">SpSt-361</strain>
    </source>
</reference>
<organism evidence="1">
    <name type="scientific">candidate division WWE3 bacterium</name>
    <dbReference type="NCBI Taxonomy" id="2053526"/>
    <lineage>
        <taxon>Bacteria</taxon>
        <taxon>Katanobacteria</taxon>
    </lineage>
</organism>
<proteinExistence type="predicted"/>
<dbReference type="Gene3D" id="1.20.58.1000">
    <property type="entry name" value="Metal-sensitive repressor, helix protomer"/>
    <property type="match status" value="1"/>
</dbReference>
<dbReference type="GO" id="GO:0046872">
    <property type="term" value="F:metal ion binding"/>
    <property type="evidence" value="ECO:0007669"/>
    <property type="project" value="InterPro"/>
</dbReference>
<protein>
    <submittedName>
        <fullName evidence="1">Metal-sensitive transcriptional regulator</fullName>
    </submittedName>
</protein>
<evidence type="ECO:0000313" key="1">
    <source>
        <dbReference type="EMBL" id="HEX61772.1"/>
    </source>
</evidence>
<accession>A0A831YYL1</accession>
<dbReference type="EMBL" id="DSPJ01000038">
    <property type="protein sequence ID" value="HEX61772.1"/>
    <property type="molecule type" value="Genomic_DNA"/>
</dbReference>
<name>A0A831YYL1_UNCKA</name>
<dbReference type="GO" id="GO:0045892">
    <property type="term" value="P:negative regulation of DNA-templated transcription"/>
    <property type="evidence" value="ECO:0007669"/>
    <property type="project" value="UniProtKB-ARBA"/>
</dbReference>